<dbReference type="AlphaFoldDB" id="A0A951QP57"/>
<dbReference type="EMBL" id="JAHHGZ010000020">
    <property type="protein sequence ID" value="MBW4669426.1"/>
    <property type="molecule type" value="Genomic_DNA"/>
</dbReference>
<feature type="signal peptide" evidence="1">
    <location>
        <begin position="1"/>
        <end position="31"/>
    </location>
</feature>
<evidence type="ECO:0000313" key="3">
    <source>
        <dbReference type="Proteomes" id="UP000729701"/>
    </source>
</evidence>
<reference evidence="2" key="2">
    <citation type="journal article" date="2022" name="Microbiol. Resour. Announc.">
        <title>Metagenome Sequencing to Explore Phylogenomics of Terrestrial Cyanobacteria.</title>
        <authorList>
            <person name="Ward R.D."/>
            <person name="Stajich J.E."/>
            <person name="Johansen J.R."/>
            <person name="Huntemann M."/>
            <person name="Clum A."/>
            <person name="Foster B."/>
            <person name="Foster B."/>
            <person name="Roux S."/>
            <person name="Palaniappan K."/>
            <person name="Varghese N."/>
            <person name="Mukherjee S."/>
            <person name="Reddy T.B.K."/>
            <person name="Daum C."/>
            <person name="Copeland A."/>
            <person name="Chen I.A."/>
            <person name="Ivanova N.N."/>
            <person name="Kyrpides N.C."/>
            <person name="Shapiro N."/>
            <person name="Eloe-Fadrosh E.A."/>
            <person name="Pietrasiak N."/>
        </authorList>
    </citation>
    <scope>NUCLEOTIDE SEQUENCE</scope>
    <source>
        <strain evidence="2">GSE-NOS-MK-12-04C</strain>
    </source>
</reference>
<name>A0A951QP57_9CYAN</name>
<protein>
    <recommendedName>
        <fullName evidence="4">PEP-CTERM protein-sorting domain-containing protein</fullName>
    </recommendedName>
</protein>
<dbReference type="Proteomes" id="UP000729701">
    <property type="component" value="Unassembled WGS sequence"/>
</dbReference>
<evidence type="ECO:0000256" key="1">
    <source>
        <dbReference type="SAM" id="SignalP"/>
    </source>
</evidence>
<reference evidence="2" key="1">
    <citation type="submission" date="2021-05" db="EMBL/GenBank/DDBJ databases">
        <authorList>
            <person name="Pietrasiak N."/>
            <person name="Ward R."/>
            <person name="Stajich J.E."/>
            <person name="Kurbessoian T."/>
        </authorList>
    </citation>
    <scope>NUCLEOTIDE SEQUENCE</scope>
    <source>
        <strain evidence="2">GSE-NOS-MK-12-04C</strain>
    </source>
</reference>
<feature type="chain" id="PRO_5036863334" description="PEP-CTERM protein-sorting domain-containing protein" evidence="1">
    <location>
        <begin position="32"/>
        <end position="280"/>
    </location>
</feature>
<evidence type="ECO:0000313" key="2">
    <source>
        <dbReference type="EMBL" id="MBW4669426.1"/>
    </source>
</evidence>
<keyword evidence="1" id="KW-0732">Signal</keyword>
<organism evidence="2 3">
    <name type="scientific">Cyanomargarita calcarea GSE-NOS-MK-12-04C</name>
    <dbReference type="NCBI Taxonomy" id="2839659"/>
    <lineage>
        <taxon>Bacteria</taxon>
        <taxon>Bacillati</taxon>
        <taxon>Cyanobacteriota</taxon>
        <taxon>Cyanophyceae</taxon>
        <taxon>Nostocales</taxon>
        <taxon>Cyanomargaritaceae</taxon>
        <taxon>Cyanomargarita</taxon>
    </lineage>
</organism>
<gene>
    <name evidence="2" type="ORF">KME60_18905</name>
</gene>
<sequence>MKKYLDILKSFLVVVTPAIATSILVTSPSQAASIAYSESRFNINNFSSSPLDVNTLTNTVTTAISTGGQVSANAQAEAKFNVDANNSASNWSLSQSQGQGYGYTGSANSLAGIIGYSFQVDKEFSFDFSGLFNLNTSIEDALTESANASGRLALQLYDNDTGNLLDYFNIYGNLSTLGDRDIFNLQSSSNISLDLSKTYVNSSFGGTQEYASTTFNGKYFRIFDQPTRLTLVQAKVNDTQVYSVPEASTTLGSLFGFIMLGAAWTQQKRKKASKGCVYGK</sequence>
<proteinExistence type="predicted"/>
<comment type="caution">
    <text evidence="2">The sequence shown here is derived from an EMBL/GenBank/DDBJ whole genome shotgun (WGS) entry which is preliminary data.</text>
</comment>
<accession>A0A951QP57</accession>
<evidence type="ECO:0008006" key="4">
    <source>
        <dbReference type="Google" id="ProtNLM"/>
    </source>
</evidence>